<evidence type="ECO:0000313" key="4">
    <source>
        <dbReference type="RefSeq" id="XP_030978392.1"/>
    </source>
</evidence>
<gene>
    <name evidence="4" type="ORF">PgNI_08769</name>
</gene>
<protein>
    <submittedName>
        <fullName evidence="4">Uncharacterized protein</fullName>
    </submittedName>
</protein>
<organism evidence="3 4">
    <name type="scientific">Pyricularia grisea</name>
    <name type="common">Crabgrass-specific blast fungus</name>
    <name type="synonym">Magnaporthe grisea</name>
    <dbReference type="NCBI Taxonomy" id="148305"/>
    <lineage>
        <taxon>Eukaryota</taxon>
        <taxon>Fungi</taxon>
        <taxon>Dikarya</taxon>
        <taxon>Ascomycota</taxon>
        <taxon>Pezizomycotina</taxon>
        <taxon>Sordariomycetes</taxon>
        <taxon>Sordariomycetidae</taxon>
        <taxon>Magnaporthales</taxon>
        <taxon>Pyriculariaceae</taxon>
        <taxon>Pyricularia</taxon>
    </lineage>
</organism>
<dbReference type="Pfam" id="PF04072">
    <property type="entry name" value="LCM"/>
    <property type="match status" value="1"/>
</dbReference>
<reference evidence="4" key="3">
    <citation type="submission" date="2025-08" db="UniProtKB">
        <authorList>
            <consortium name="RefSeq"/>
        </authorList>
    </citation>
    <scope>IDENTIFICATION</scope>
    <source>
        <strain evidence="4">NI907</strain>
    </source>
</reference>
<reference evidence="3 4" key="1">
    <citation type="journal article" date="2019" name="Mol. Biol. Evol.">
        <title>Blast fungal genomes show frequent chromosomal changes, gene gains and losses, and effector gene turnover.</title>
        <authorList>
            <person name="Gomez Luciano L.B."/>
            <person name="Jason Tsai I."/>
            <person name="Chuma I."/>
            <person name="Tosa Y."/>
            <person name="Chen Y.H."/>
            <person name="Li J.Y."/>
            <person name="Li M.Y."/>
            <person name="Jade Lu M.Y."/>
            <person name="Nakayashiki H."/>
            <person name="Li W.H."/>
        </authorList>
    </citation>
    <scope>NUCLEOTIDE SEQUENCE [LARGE SCALE GENOMIC DNA]</scope>
    <source>
        <strain evidence="3 4">NI907</strain>
    </source>
</reference>
<dbReference type="InterPro" id="IPR007213">
    <property type="entry name" value="Ppm1/Ppm2/Tcmp"/>
</dbReference>
<dbReference type="KEGG" id="pgri:PgNI_08769"/>
<dbReference type="GeneID" id="41963668"/>
<dbReference type="Gene3D" id="3.40.50.150">
    <property type="entry name" value="Vaccinia Virus protein VP39"/>
    <property type="match status" value="1"/>
</dbReference>
<dbReference type="InterPro" id="IPR016874">
    <property type="entry name" value="TcmP-like"/>
</dbReference>
<reference evidence="4" key="2">
    <citation type="submission" date="2019-10" db="EMBL/GenBank/DDBJ databases">
        <authorList>
            <consortium name="NCBI Genome Project"/>
        </authorList>
    </citation>
    <scope>NUCLEOTIDE SEQUENCE</scope>
    <source>
        <strain evidence="4">NI907</strain>
    </source>
</reference>
<keyword evidence="3" id="KW-1185">Reference proteome</keyword>
<keyword evidence="2" id="KW-0808">Transferase</keyword>
<sequence>METDKLIMPATGDKKTAVQLTGTQGTLLATLYARYLDFKSDNSVFGDRWAAHVVDQIDWDWSQFNFSRMFPYLISMRGQQIDAYTLRFLEKHKETGATVVPIQRHVTDAQPKPDMACGLDGRVHRMVDHYGGELPPRVVWIEADFPEVMELRKKLLPQARVSQDGGEYRQDCSSVLEKDWMVSLPTDKPVLLIAEGLAFYLEPHVGKKMFRDLTESLRHAPGGGEIVLDCISSTVVQWQSWIAAIQAVKAEFSWGIDRGHQVEACHPSMHLLEDIIYANLPGFEVMDWWNKLLLWTTRGPTPTAGRILRLEFGDDVMLKF</sequence>
<dbReference type="GO" id="GO:0008168">
    <property type="term" value="F:methyltransferase activity"/>
    <property type="evidence" value="ECO:0007669"/>
    <property type="project" value="UniProtKB-KW"/>
</dbReference>
<accession>A0A6P8AU11</accession>
<name>A0A6P8AU11_PYRGI</name>
<dbReference type="PANTHER" id="PTHR43619">
    <property type="entry name" value="S-ADENOSYL-L-METHIONINE-DEPENDENT METHYLTRANSFERASE YKTD-RELATED"/>
    <property type="match status" value="1"/>
</dbReference>
<dbReference type="Proteomes" id="UP000515153">
    <property type="component" value="Chromosome V"/>
</dbReference>
<evidence type="ECO:0000256" key="2">
    <source>
        <dbReference type="ARBA" id="ARBA00022679"/>
    </source>
</evidence>
<dbReference type="InterPro" id="IPR029063">
    <property type="entry name" value="SAM-dependent_MTases_sf"/>
</dbReference>
<dbReference type="SUPFAM" id="SSF53335">
    <property type="entry name" value="S-adenosyl-L-methionine-dependent methyltransferases"/>
    <property type="match status" value="1"/>
</dbReference>
<dbReference type="PANTHER" id="PTHR43619:SF2">
    <property type="entry name" value="S-ADENOSYL-L-METHIONINE-DEPENDENT METHYLTRANSFERASES SUPERFAMILY PROTEIN"/>
    <property type="match status" value="1"/>
</dbReference>
<evidence type="ECO:0000256" key="1">
    <source>
        <dbReference type="ARBA" id="ARBA00022603"/>
    </source>
</evidence>
<dbReference type="AlphaFoldDB" id="A0A6P8AU11"/>
<keyword evidence="1" id="KW-0489">Methyltransferase</keyword>
<dbReference type="GO" id="GO:0032259">
    <property type="term" value="P:methylation"/>
    <property type="evidence" value="ECO:0007669"/>
    <property type="project" value="UniProtKB-KW"/>
</dbReference>
<proteinExistence type="predicted"/>
<dbReference type="PIRSF" id="PIRSF028177">
    <property type="entry name" value="Polyketide_synth_Omtfrase_TcmP"/>
    <property type="match status" value="1"/>
</dbReference>
<dbReference type="RefSeq" id="XP_030978392.1">
    <property type="nucleotide sequence ID" value="XM_031128760.1"/>
</dbReference>
<evidence type="ECO:0000313" key="3">
    <source>
        <dbReference type="Proteomes" id="UP000515153"/>
    </source>
</evidence>